<feature type="transmembrane region" description="Helical" evidence="1">
    <location>
        <begin position="40"/>
        <end position="60"/>
    </location>
</feature>
<keyword evidence="3" id="KW-1185">Reference proteome</keyword>
<proteinExistence type="predicted"/>
<evidence type="ECO:0000313" key="2">
    <source>
        <dbReference type="EMBL" id="CAL1412753.1"/>
    </source>
</evidence>
<sequence>MFNSRRRFTLSLISAIGPILPKIRWIANKPKALFLKMPELIAISATHVLLGVTLFLIAYLECSGLDCSTMTSSDKSLLFLLRDLLVRFCQCGSGSNAHNFASDYREDVIQTKEEVVESFCLLLFA</sequence>
<dbReference type="EMBL" id="OZ034822">
    <property type="protein sequence ID" value="CAL1412753.1"/>
    <property type="molecule type" value="Genomic_DNA"/>
</dbReference>
<organism evidence="2 3">
    <name type="scientific">Linum trigynum</name>
    <dbReference type="NCBI Taxonomy" id="586398"/>
    <lineage>
        <taxon>Eukaryota</taxon>
        <taxon>Viridiplantae</taxon>
        <taxon>Streptophyta</taxon>
        <taxon>Embryophyta</taxon>
        <taxon>Tracheophyta</taxon>
        <taxon>Spermatophyta</taxon>
        <taxon>Magnoliopsida</taxon>
        <taxon>eudicotyledons</taxon>
        <taxon>Gunneridae</taxon>
        <taxon>Pentapetalae</taxon>
        <taxon>rosids</taxon>
        <taxon>fabids</taxon>
        <taxon>Malpighiales</taxon>
        <taxon>Linaceae</taxon>
        <taxon>Linum</taxon>
    </lineage>
</organism>
<gene>
    <name evidence="2" type="ORF">LTRI10_LOCUS52025</name>
</gene>
<keyword evidence="1" id="KW-0472">Membrane</keyword>
<dbReference type="AlphaFoldDB" id="A0AAV2GSE7"/>
<dbReference type="Proteomes" id="UP001497516">
    <property type="component" value="Chromosome 9"/>
</dbReference>
<name>A0AAV2GSE7_9ROSI</name>
<keyword evidence="1" id="KW-0812">Transmembrane</keyword>
<protein>
    <submittedName>
        <fullName evidence="2">Uncharacterized protein</fullName>
    </submittedName>
</protein>
<reference evidence="2 3" key="1">
    <citation type="submission" date="2024-04" db="EMBL/GenBank/DDBJ databases">
        <authorList>
            <person name="Fracassetti M."/>
        </authorList>
    </citation>
    <scope>NUCLEOTIDE SEQUENCE [LARGE SCALE GENOMIC DNA]</scope>
</reference>
<accession>A0AAV2GSE7</accession>
<evidence type="ECO:0000313" key="3">
    <source>
        <dbReference type="Proteomes" id="UP001497516"/>
    </source>
</evidence>
<evidence type="ECO:0000256" key="1">
    <source>
        <dbReference type="SAM" id="Phobius"/>
    </source>
</evidence>
<keyword evidence="1" id="KW-1133">Transmembrane helix</keyword>